<dbReference type="Proteomes" id="UP001343257">
    <property type="component" value="Unassembled WGS sequence"/>
</dbReference>
<name>A0ABU6PVD5_9BACL</name>
<evidence type="ECO:0000259" key="2">
    <source>
        <dbReference type="Pfam" id="PF02517"/>
    </source>
</evidence>
<sequence>MNDAKNNFWRKDPWSYKELLAMLALVFLLVPWLIENHVQARLQQFFHHDLYAGTLTGLIMGIVFTAGVYWIALVPKKKSWSAVGMRPFPARYWIFIGLWSIAVLVSAVLILLVMSWFGGSYENDKTESIQSQVSAFSILIGILSAGVVSPVYEEIFYRGFLYRWFRTRMGKGWGLILSSAVFTAAHIPTYNTLALNFLSGLIFAWTYERTRSILPGILIHGLTNTIAVLLTAFA</sequence>
<protein>
    <submittedName>
        <fullName evidence="3">Type II CAAX endopeptidase family protein</fullName>
    </submittedName>
</protein>
<dbReference type="InterPro" id="IPR003675">
    <property type="entry name" value="Rce1/LyrA-like_dom"/>
</dbReference>
<gene>
    <name evidence="3" type="ORF">P9847_16205</name>
</gene>
<feature type="transmembrane region" description="Helical" evidence="1">
    <location>
        <begin position="129"/>
        <end position="152"/>
    </location>
</feature>
<keyword evidence="4" id="KW-1185">Reference proteome</keyword>
<dbReference type="Pfam" id="PF02517">
    <property type="entry name" value="Rce1-like"/>
    <property type="match status" value="1"/>
</dbReference>
<dbReference type="RefSeq" id="WP_328279447.1">
    <property type="nucleotide sequence ID" value="NZ_JARTLD010000039.1"/>
</dbReference>
<feature type="transmembrane region" description="Helical" evidence="1">
    <location>
        <begin position="173"/>
        <end position="193"/>
    </location>
</feature>
<dbReference type="PANTHER" id="PTHR36435">
    <property type="entry name" value="SLR1288 PROTEIN"/>
    <property type="match status" value="1"/>
</dbReference>
<organism evidence="3 4">
    <name type="scientific">Paenibacillus chibensis</name>
    <dbReference type="NCBI Taxonomy" id="59846"/>
    <lineage>
        <taxon>Bacteria</taxon>
        <taxon>Bacillati</taxon>
        <taxon>Bacillota</taxon>
        <taxon>Bacilli</taxon>
        <taxon>Bacillales</taxon>
        <taxon>Paenibacillaceae</taxon>
        <taxon>Paenibacillus</taxon>
    </lineage>
</organism>
<accession>A0ABU6PVD5</accession>
<keyword evidence="1" id="KW-0812">Transmembrane</keyword>
<feature type="domain" description="CAAX prenyl protease 2/Lysostaphin resistance protein A-like" evidence="2">
    <location>
        <begin position="138"/>
        <end position="226"/>
    </location>
</feature>
<dbReference type="EMBL" id="JARTLD010000039">
    <property type="protein sequence ID" value="MED5018854.1"/>
    <property type="molecule type" value="Genomic_DNA"/>
</dbReference>
<feature type="transmembrane region" description="Helical" evidence="1">
    <location>
        <begin position="50"/>
        <end position="72"/>
    </location>
</feature>
<keyword evidence="1" id="KW-1133">Transmembrane helix</keyword>
<dbReference type="InterPro" id="IPR052710">
    <property type="entry name" value="CAAX_protease"/>
</dbReference>
<keyword evidence="1" id="KW-0472">Membrane</keyword>
<proteinExistence type="predicted"/>
<dbReference type="PANTHER" id="PTHR36435:SF1">
    <property type="entry name" value="CAAX AMINO TERMINAL PROTEASE FAMILY PROTEIN"/>
    <property type="match status" value="1"/>
</dbReference>
<evidence type="ECO:0000256" key="1">
    <source>
        <dbReference type="SAM" id="Phobius"/>
    </source>
</evidence>
<reference evidence="3 4" key="1">
    <citation type="submission" date="2023-03" db="EMBL/GenBank/DDBJ databases">
        <title>Bacillus Genome Sequencing.</title>
        <authorList>
            <person name="Dunlap C."/>
        </authorList>
    </citation>
    <scope>NUCLEOTIDE SEQUENCE [LARGE SCALE GENOMIC DNA]</scope>
    <source>
        <strain evidence="3 4">NRS-52</strain>
    </source>
</reference>
<feature type="transmembrane region" description="Helical" evidence="1">
    <location>
        <begin position="92"/>
        <end position="117"/>
    </location>
</feature>
<evidence type="ECO:0000313" key="3">
    <source>
        <dbReference type="EMBL" id="MED5018854.1"/>
    </source>
</evidence>
<feature type="transmembrane region" description="Helical" evidence="1">
    <location>
        <begin position="213"/>
        <end position="233"/>
    </location>
</feature>
<evidence type="ECO:0000313" key="4">
    <source>
        <dbReference type="Proteomes" id="UP001343257"/>
    </source>
</evidence>
<comment type="caution">
    <text evidence="3">The sequence shown here is derived from an EMBL/GenBank/DDBJ whole genome shotgun (WGS) entry which is preliminary data.</text>
</comment>